<dbReference type="Proteomes" id="UP000272528">
    <property type="component" value="Chromosome"/>
</dbReference>
<dbReference type="PANTHER" id="PTHR23530">
    <property type="entry name" value="TRANSPORT PROTEIN-RELATED"/>
    <property type="match status" value="1"/>
</dbReference>
<keyword evidence="5 6" id="KW-0472">Membrane</keyword>
<evidence type="ECO:0000256" key="5">
    <source>
        <dbReference type="ARBA" id="ARBA00023136"/>
    </source>
</evidence>
<keyword evidence="9" id="KW-1185">Reference proteome</keyword>
<keyword evidence="4 6" id="KW-1133">Transmembrane helix</keyword>
<feature type="transmembrane region" description="Helical" evidence="6">
    <location>
        <begin position="386"/>
        <end position="404"/>
    </location>
</feature>
<evidence type="ECO:0000256" key="6">
    <source>
        <dbReference type="SAM" id="Phobius"/>
    </source>
</evidence>
<feature type="transmembrane region" description="Helical" evidence="6">
    <location>
        <begin position="319"/>
        <end position="338"/>
    </location>
</feature>
<comment type="subcellular location">
    <subcellularLocation>
        <location evidence="1">Cell membrane</location>
        <topology evidence="1">Multi-pass membrane protein</topology>
    </subcellularLocation>
</comment>
<protein>
    <submittedName>
        <fullName evidence="8">MFS transporter</fullName>
    </submittedName>
</protein>
<dbReference type="InterPro" id="IPR053160">
    <property type="entry name" value="MFS_DHA3_Transporter"/>
</dbReference>
<dbReference type="InterPro" id="IPR036259">
    <property type="entry name" value="MFS_trans_sf"/>
</dbReference>
<dbReference type="CDD" id="cd06174">
    <property type="entry name" value="MFS"/>
    <property type="match status" value="1"/>
</dbReference>
<dbReference type="OrthoDB" id="9816124at2"/>
<dbReference type="GO" id="GO:0022857">
    <property type="term" value="F:transmembrane transporter activity"/>
    <property type="evidence" value="ECO:0007669"/>
    <property type="project" value="InterPro"/>
</dbReference>
<keyword evidence="2" id="KW-0813">Transport</keyword>
<sequence length="472" mass="52670">MSTGACQWFFILFSYDSSLGIRFFLSAATSPRGLWFFGVLRRQEIEYSQEREIHLNIRQSEKVYFIMSAIMALANSIMFTTYALYYVNELGLNPFQLVLVGTFLELVIFLLEIPTGVIADTYSRRLSVINAFFIMGAAYILEGNVVLISDRLLQGAVSLFILVVLSEMIRGVGETFLSGAQQSWITDEVGEERLSRLFVRAGQVQQVASITGIILSVVLSSIALNLPYIIGGVLYVGLAVYLLIAMKETNFQRTAQDDLNSWSQLQTTFKEGSSFVRKSPILILILIVSLFSGASSEGFDRLWEAHFITDIGLSAFNGWNSAIWFGIFGIVGMILGLVTNEVVIRKINLESRVVVRNLMLLLVFMKIICVILFGLAPNLIWALASFWLLGMFNSVFYPLYSAWLNQHLESGTRSTVLSFLSQANAIGQTAGGPVIGWAGVRYTIRVSIVLSAFMLLPLVFVFQKLRKQEASE</sequence>
<feature type="transmembrane region" description="Helical" evidence="6">
    <location>
        <begin position="442"/>
        <end position="462"/>
    </location>
</feature>
<dbReference type="PANTHER" id="PTHR23530:SF1">
    <property type="entry name" value="PERMEASE, MAJOR FACILITATOR SUPERFAMILY-RELATED"/>
    <property type="match status" value="1"/>
</dbReference>
<dbReference type="Pfam" id="PF07690">
    <property type="entry name" value="MFS_1"/>
    <property type="match status" value="1"/>
</dbReference>
<evidence type="ECO:0000256" key="1">
    <source>
        <dbReference type="ARBA" id="ARBA00004651"/>
    </source>
</evidence>
<proteinExistence type="predicted"/>
<evidence type="ECO:0000256" key="4">
    <source>
        <dbReference type="ARBA" id="ARBA00022989"/>
    </source>
</evidence>
<dbReference type="KEGG" id="palb:EJC50_29300"/>
<feature type="transmembrane region" description="Helical" evidence="6">
    <location>
        <begin position="63"/>
        <end position="85"/>
    </location>
</feature>
<gene>
    <name evidence="8" type="ORF">EJC50_29300</name>
</gene>
<dbReference type="PROSITE" id="PS50850">
    <property type="entry name" value="MFS"/>
    <property type="match status" value="1"/>
</dbReference>
<organism evidence="8 9">
    <name type="scientific">Paenibacillus albus</name>
    <dbReference type="NCBI Taxonomy" id="2495582"/>
    <lineage>
        <taxon>Bacteria</taxon>
        <taxon>Bacillati</taxon>
        <taxon>Bacillota</taxon>
        <taxon>Bacilli</taxon>
        <taxon>Bacillales</taxon>
        <taxon>Paenibacillaceae</taxon>
        <taxon>Paenibacillus</taxon>
    </lineage>
</organism>
<feature type="transmembrane region" description="Helical" evidence="6">
    <location>
        <begin position="416"/>
        <end position="436"/>
    </location>
</feature>
<evidence type="ECO:0000256" key="3">
    <source>
        <dbReference type="ARBA" id="ARBA00022692"/>
    </source>
</evidence>
<name>A0A3Q8X967_9BACL</name>
<feature type="transmembrane region" description="Helical" evidence="6">
    <location>
        <begin position="97"/>
        <end position="119"/>
    </location>
</feature>
<evidence type="ECO:0000256" key="2">
    <source>
        <dbReference type="ARBA" id="ARBA00022448"/>
    </source>
</evidence>
<feature type="transmembrane region" description="Helical" evidence="6">
    <location>
        <begin position="358"/>
        <end position="380"/>
    </location>
</feature>
<feature type="transmembrane region" description="Helical" evidence="6">
    <location>
        <begin position="126"/>
        <end position="146"/>
    </location>
</feature>
<keyword evidence="3 6" id="KW-0812">Transmembrane</keyword>
<dbReference type="InterPro" id="IPR011701">
    <property type="entry name" value="MFS"/>
</dbReference>
<evidence type="ECO:0000313" key="9">
    <source>
        <dbReference type="Proteomes" id="UP000272528"/>
    </source>
</evidence>
<dbReference type="InterPro" id="IPR020846">
    <property type="entry name" value="MFS_dom"/>
</dbReference>
<feature type="transmembrane region" description="Helical" evidence="6">
    <location>
        <begin position="281"/>
        <end position="299"/>
    </location>
</feature>
<feature type="transmembrane region" description="Helical" evidence="6">
    <location>
        <begin position="228"/>
        <end position="246"/>
    </location>
</feature>
<dbReference type="Gene3D" id="1.20.1250.20">
    <property type="entry name" value="MFS general substrate transporter like domains"/>
    <property type="match status" value="1"/>
</dbReference>
<evidence type="ECO:0000259" key="7">
    <source>
        <dbReference type="PROSITE" id="PS50850"/>
    </source>
</evidence>
<dbReference type="SUPFAM" id="SSF103473">
    <property type="entry name" value="MFS general substrate transporter"/>
    <property type="match status" value="1"/>
</dbReference>
<feature type="domain" description="Major facilitator superfamily (MFS) profile" evidence="7">
    <location>
        <begin position="60"/>
        <end position="469"/>
    </location>
</feature>
<accession>A0A3Q8X967</accession>
<reference evidence="9" key="1">
    <citation type="submission" date="2018-12" db="EMBL/GenBank/DDBJ databases">
        <title>Genome sequence of Peanibacillus sp.</title>
        <authorList>
            <person name="Subramani G."/>
            <person name="Srinivasan S."/>
            <person name="Kim M.K."/>
        </authorList>
    </citation>
    <scope>NUCLEOTIDE SEQUENCE [LARGE SCALE GENOMIC DNA]</scope>
    <source>
        <strain evidence="9">18JY67-1</strain>
    </source>
</reference>
<dbReference type="EMBL" id="CP034437">
    <property type="protein sequence ID" value="AZN43329.1"/>
    <property type="molecule type" value="Genomic_DNA"/>
</dbReference>
<dbReference type="AlphaFoldDB" id="A0A3Q8X967"/>
<dbReference type="GO" id="GO:0005886">
    <property type="term" value="C:plasma membrane"/>
    <property type="evidence" value="ECO:0007669"/>
    <property type="project" value="UniProtKB-SubCell"/>
</dbReference>
<evidence type="ECO:0000313" key="8">
    <source>
        <dbReference type="EMBL" id="AZN43329.1"/>
    </source>
</evidence>